<name>A0ABD6AD86_9EURY</name>
<dbReference type="InterPro" id="IPR036388">
    <property type="entry name" value="WH-like_DNA-bd_sf"/>
</dbReference>
<evidence type="ECO:0000313" key="2">
    <source>
        <dbReference type="Proteomes" id="UP001596547"/>
    </source>
</evidence>
<dbReference type="AlphaFoldDB" id="A0ABD6AD86"/>
<dbReference type="SUPFAM" id="SSF46785">
    <property type="entry name" value="Winged helix' DNA-binding domain"/>
    <property type="match status" value="1"/>
</dbReference>
<dbReference type="EMBL" id="JBHTBF010000003">
    <property type="protein sequence ID" value="MFC7318436.1"/>
    <property type="molecule type" value="Genomic_DNA"/>
</dbReference>
<dbReference type="Gene3D" id="1.10.10.10">
    <property type="entry name" value="Winged helix-like DNA-binding domain superfamily/Winged helix DNA-binding domain"/>
    <property type="match status" value="1"/>
</dbReference>
<reference evidence="1 2" key="1">
    <citation type="journal article" date="2019" name="Int. J. Syst. Evol. Microbiol.">
        <title>The Global Catalogue of Microorganisms (GCM) 10K type strain sequencing project: providing services to taxonomists for standard genome sequencing and annotation.</title>
        <authorList>
            <consortium name="The Broad Institute Genomics Platform"/>
            <consortium name="The Broad Institute Genome Sequencing Center for Infectious Disease"/>
            <person name="Wu L."/>
            <person name="Ma J."/>
        </authorList>
    </citation>
    <scope>NUCLEOTIDE SEQUENCE [LARGE SCALE GENOMIC DNA]</scope>
    <source>
        <strain evidence="1 2">PSR21</strain>
    </source>
</reference>
<organism evidence="1 2">
    <name type="scientific">Halomarina halobia</name>
    <dbReference type="NCBI Taxonomy" id="3033386"/>
    <lineage>
        <taxon>Archaea</taxon>
        <taxon>Methanobacteriati</taxon>
        <taxon>Methanobacteriota</taxon>
        <taxon>Stenosarchaea group</taxon>
        <taxon>Halobacteria</taxon>
        <taxon>Halobacteriales</taxon>
        <taxon>Natronomonadaceae</taxon>
        <taxon>Halomarina</taxon>
    </lineage>
</organism>
<protein>
    <recommendedName>
        <fullName evidence="3">MarR family transcriptional regulator</fullName>
    </recommendedName>
</protein>
<keyword evidence="2" id="KW-1185">Reference proteome</keyword>
<evidence type="ECO:0008006" key="3">
    <source>
        <dbReference type="Google" id="ProtNLM"/>
    </source>
</evidence>
<dbReference type="GeneID" id="79317384"/>
<sequence>MTDLTDEDCEILARLAAGERDAATLATEGGVPVDALERRLPRLVDDGLVSAVGDDRYAITRSGRRALRARGDDPSGETGDVPPRVEREIEGFDLRPDAEDAIRRAFTFLRDWREATASEIVDAAYSEDPAGWETRDGWWRELVRERLAALPDVVPPDDEGGRWRYAGEERIDEPTRDGRRMLDPPDGERYGSAKQAIEHAAGSEAQADALSAAFALVFERGSATADELATALDLEDRDEVLDLLETIPDVERVEDGTWRYVPAAGSDDGGRR</sequence>
<proteinExistence type="predicted"/>
<comment type="caution">
    <text evidence="1">The sequence shown here is derived from an EMBL/GenBank/DDBJ whole genome shotgun (WGS) entry which is preliminary data.</text>
</comment>
<gene>
    <name evidence="1" type="ORF">ACFQPE_16780</name>
</gene>
<accession>A0ABD6AD86</accession>
<dbReference type="RefSeq" id="WP_276306720.1">
    <property type="nucleotide sequence ID" value="NZ_CP119993.1"/>
</dbReference>
<dbReference type="Proteomes" id="UP001596547">
    <property type="component" value="Unassembled WGS sequence"/>
</dbReference>
<evidence type="ECO:0000313" key="1">
    <source>
        <dbReference type="EMBL" id="MFC7318436.1"/>
    </source>
</evidence>
<dbReference type="InterPro" id="IPR036390">
    <property type="entry name" value="WH_DNA-bd_sf"/>
</dbReference>